<gene>
    <name evidence="7" type="ORF">MCOR_2117</name>
</gene>
<dbReference type="GO" id="GO:0007165">
    <property type="term" value="P:signal transduction"/>
    <property type="evidence" value="ECO:0007669"/>
    <property type="project" value="TreeGrafter"/>
</dbReference>
<organism evidence="7 8">
    <name type="scientific">Mytilus coruscus</name>
    <name type="common">Sea mussel</name>
    <dbReference type="NCBI Taxonomy" id="42192"/>
    <lineage>
        <taxon>Eukaryota</taxon>
        <taxon>Metazoa</taxon>
        <taxon>Spiralia</taxon>
        <taxon>Lophotrochozoa</taxon>
        <taxon>Mollusca</taxon>
        <taxon>Bivalvia</taxon>
        <taxon>Autobranchia</taxon>
        <taxon>Pteriomorphia</taxon>
        <taxon>Mytilida</taxon>
        <taxon>Mytiloidea</taxon>
        <taxon>Mytilidae</taxon>
        <taxon>Mytilinae</taxon>
        <taxon>Mytilus</taxon>
    </lineage>
</organism>
<feature type="signal peptide" evidence="5">
    <location>
        <begin position="1"/>
        <end position="19"/>
    </location>
</feature>
<comment type="subcellular location">
    <subcellularLocation>
        <location evidence="1">Membrane</location>
    </subcellularLocation>
</comment>
<keyword evidence="2" id="KW-0812">Transmembrane</keyword>
<dbReference type="InterPro" id="IPR052612">
    <property type="entry name" value="ANP_Clearance_Receptor"/>
</dbReference>
<proteinExistence type="predicted"/>
<dbReference type="Gene3D" id="3.40.50.2300">
    <property type="match status" value="1"/>
</dbReference>
<dbReference type="AlphaFoldDB" id="A0A6J8A1M3"/>
<evidence type="ECO:0000313" key="8">
    <source>
        <dbReference type="Proteomes" id="UP000507470"/>
    </source>
</evidence>
<dbReference type="PANTHER" id="PTHR44755:SF11">
    <property type="entry name" value="ATRIAL NATRIURETIC PEPTIDE RECEPTOR 3 ISOFORM X1"/>
    <property type="match status" value="1"/>
</dbReference>
<dbReference type="GO" id="GO:0038023">
    <property type="term" value="F:signaling receptor activity"/>
    <property type="evidence" value="ECO:0007669"/>
    <property type="project" value="TreeGrafter"/>
</dbReference>
<dbReference type="GO" id="GO:0016020">
    <property type="term" value="C:membrane"/>
    <property type="evidence" value="ECO:0007669"/>
    <property type="project" value="UniProtKB-SubCell"/>
</dbReference>
<dbReference type="GO" id="GO:0017046">
    <property type="term" value="F:peptide hormone binding"/>
    <property type="evidence" value="ECO:0007669"/>
    <property type="project" value="TreeGrafter"/>
</dbReference>
<protein>
    <recommendedName>
        <fullName evidence="6">Receptor ligand binding region domain-containing protein</fullName>
    </recommendedName>
</protein>
<reference evidence="7 8" key="1">
    <citation type="submission" date="2020-06" db="EMBL/GenBank/DDBJ databases">
        <authorList>
            <person name="Li R."/>
            <person name="Bekaert M."/>
        </authorList>
    </citation>
    <scope>NUCLEOTIDE SEQUENCE [LARGE SCALE GENOMIC DNA]</scope>
    <source>
        <strain evidence="8">wild</strain>
    </source>
</reference>
<feature type="domain" description="Receptor ligand binding region" evidence="6">
    <location>
        <begin position="67"/>
        <end position="160"/>
    </location>
</feature>
<evidence type="ECO:0000256" key="2">
    <source>
        <dbReference type="ARBA" id="ARBA00022692"/>
    </source>
</evidence>
<evidence type="ECO:0000256" key="1">
    <source>
        <dbReference type="ARBA" id="ARBA00004370"/>
    </source>
</evidence>
<evidence type="ECO:0000259" key="6">
    <source>
        <dbReference type="Pfam" id="PF01094"/>
    </source>
</evidence>
<feature type="chain" id="PRO_5026683060" description="Receptor ligand binding region domain-containing protein" evidence="5">
    <location>
        <begin position="20"/>
        <end position="163"/>
    </location>
</feature>
<dbReference type="InterPro" id="IPR001828">
    <property type="entry name" value="ANF_lig-bd_rcpt"/>
</dbReference>
<keyword evidence="4" id="KW-0472">Membrane</keyword>
<dbReference type="EMBL" id="CACVKT020000425">
    <property type="protein sequence ID" value="CAC5359108.1"/>
    <property type="molecule type" value="Genomic_DNA"/>
</dbReference>
<dbReference type="PANTHER" id="PTHR44755">
    <property type="entry name" value="NATRIURETIC PEPTIDE RECEPTOR 3-RELATED"/>
    <property type="match status" value="1"/>
</dbReference>
<evidence type="ECO:0000313" key="7">
    <source>
        <dbReference type="EMBL" id="CAC5359108.1"/>
    </source>
</evidence>
<name>A0A6J8A1M3_MYTCO</name>
<keyword evidence="8" id="KW-1185">Reference proteome</keyword>
<keyword evidence="5" id="KW-0732">Signal</keyword>
<dbReference type="SUPFAM" id="SSF53822">
    <property type="entry name" value="Periplasmic binding protein-like I"/>
    <property type="match status" value="1"/>
</dbReference>
<accession>A0A6J8A1M3</accession>
<dbReference type="Proteomes" id="UP000507470">
    <property type="component" value="Unassembled WGS sequence"/>
</dbReference>
<evidence type="ECO:0000256" key="3">
    <source>
        <dbReference type="ARBA" id="ARBA00022989"/>
    </source>
</evidence>
<evidence type="ECO:0000256" key="5">
    <source>
        <dbReference type="SAM" id="SignalP"/>
    </source>
</evidence>
<dbReference type="OrthoDB" id="302535at2759"/>
<evidence type="ECO:0000256" key="4">
    <source>
        <dbReference type="ARBA" id="ARBA00023136"/>
    </source>
</evidence>
<dbReference type="Pfam" id="PF01094">
    <property type="entry name" value="ANF_receptor"/>
    <property type="match status" value="1"/>
</dbReference>
<keyword evidence="3" id="KW-1133">Transmembrane helix</keyword>
<dbReference type="InterPro" id="IPR028082">
    <property type="entry name" value="Peripla_BP_I"/>
</dbReference>
<sequence>MIMYCELLYFLVLYYGCHGQQQNKTFDNYQTSRDHTEQYSKINLEIKALVLLPKNDKYQYSMSRLMPAIELVTENVVSWKNFGNYNISFSLSYADSKCSIIYAMKAAITSVYESVSRANVFFGPVCSLAVAPVARQSVFWNIPLLSVGAFADDFLLNKKTTPY</sequence>